<dbReference type="AlphaFoldDB" id="A0A6D2JJF5"/>
<feature type="domain" description="F-box" evidence="1">
    <location>
        <begin position="10"/>
        <end position="50"/>
    </location>
</feature>
<name>A0A6D2JJF5_9BRAS</name>
<dbReference type="InterPro" id="IPR006527">
    <property type="entry name" value="F-box-assoc_dom_typ1"/>
</dbReference>
<dbReference type="Gene3D" id="1.20.1280.50">
    <property type="match status" value="1"/>
</dbReference>
<dbReference type="CDD" id="cd22157">
    <property type="entry name" value="F-box_AtFBW1-like"/>
    <property type="match status" value="1"/>
</dbReference>
<evidence type="ECO:0000313" key="2">
    <source>
        <dbReference type="EMBL" id="CAA7039211.1"/>
    </source>
</evidence>
<dbReference type="Pfam" id="PF07734">
    <property type="entry name" value="FBA_1"/>
    <property type="match status" value="1"/>
</dbReference>
<keyword evidence="3" id="KW-1185">Reference proteome</keyword>
<dbReference type="Gene3D" id="2.120.10.80">
    <property type="entry name" value="Kelch-type beta propeller"/>
    <property type="match status" value="1"/>
</dbReference>
<organism evidence="2 3">
    <name type="scientific">Microthlaspi erraticum</name>
    <dbReference type="NCBI Taxonomy" id="1685480"/>
    <lineage>
        <taxon>Eukaryota</taxon>
        <taxon>Viridiplantae</taxon>
        <taxon>Streptophyta</taxon>
        <taxon>Embryophyta</taxon>
        <taxon>Tracheophyta</taxon>
        <taxon>Spermatophyta</taxon>
        <taxon>Magnoliopsida</taxon>
        <taxon>eudicotyledons</taxon>
        <taxon>Gunneridae</taxon>
        <taxon>Pentapetalae</taxon>
        <taxon>rosids</taxon>
        <taxon>malvids</taxon>
        <taxon>Brassicales</taxon>
        <taxon>Brassicaceae</taxon>
        <taxon>Coluteocarpeae</taxon>
        <taxon>Microthlaspi</taxon>
    </lineage>
</organism>
<dbReference type="InterPro" id="IPR001810">
    <property type="entry name" value="F-box_dom"/>
</dbReference>
<dbReference type="InterPro" id="IPR036047">
    <property type="entry name" value="F-box-like_dom_sf"/>
</dbReference>
<gene>
    <name evidence="2" type="ORF">MERR_LOCUS26446</name>
</gene>
<dbReference type="SUPFAM" id="SSF81383">
    <property type="entry name" value="F-box domain"/>
    <property type="match status" value="1"/>
</dbReference>
<dbReference type="SUPFAM" id="SSF50965">
    <property type="entry name" value="Galactose oxidase, central domain"/>
    <property type="match status" value="1"/>
</dbReference>
<dbReference type="PANTHER" id="PTHR31672:SF13">
    <property type="entry name" value="F-BOX PROTEIN CPR30-LIKE"/>
    <property type="match status" value="1"/>
</dbReference>
<dbReference type="InterPro" id="IPR015915">
    <property type="entry name" value="Kelch-typ_b-propeller"/>
</dbReference>
<dbReference type="InterPro" id="IPR011043">
    <property type="entry name" value="Gal_Oxase/kelch_b-propeller"/>
</dbReference>
<dbReference type="InterPro" id="IPR050796">
    <property type="entry name" value="SCF_F-box_component"/>
</dbReference>
<sequence>MEATSASSSLVNDVVEEIFMRLPVKSLFRFKSVSKQWRCMIESRSFAERHLKIAERSHVENPQVMAIISKERTNVNEYHLDTDLCFKTICSESASVLSSTRINFLQGFYQYCTHVSEICDGLFCIHSPRSESIYVVNPAKRWLRQLPPARFQILTHMPTPHNLETAMLYHRDYLKSVSHLAFVKATDYKLVWLYNSEWFNSGPNEGLTICEVFDFRANAWRYLTCTPSYRIYNNQRPASANESVYWFTEPYNGEIKLVALDIHTETFRVLAKINPVIASSDPAHIGMCALDDGLFMWKRDPETMIEYIWRLKPSQDTWENIYTIDFSSLNPFRNPHGPGWTVLVAVCKEKILLNFRYGDDLMKFDPQTKSFSSIFKEYCIKCVPYFQSLISHI</sequence>
<evidence type="ECO:0000259" key="1">
    <source>
        <dbReference type="SMART" id="SM00256"/>
    </source>
</evidence>
<accession>A0A6D2JJF5</accession>
<dbReference type="SMART" id="SM00256">
    <property type="entry name" value="FBOX"/>
    <property type="match status" value="1"/>
</dbReference>
<dbReference type="Pfam" id="PF00646">
    <property type="entry name" value="F-box"/>
    <property type="match status" value="1"/>
</dbReference>
<dbReference type="EMBL" id="CACVBM020001207">
    <property type="protein sequence ID" value="CAA7039211.1"/>
    <property type="molecule type" value="Genomic_DNA"/>
</dbReference>
<dbReference type="Proteomes" id="UP000467841">
    <property type="component" value="Unassembled WGS sequence"/>
</dbReference>
<protein>
    <recommendedName>
        <fullName evidence="1">F-box domain-containing protein</fullName>
    </recommendedName>
</protein>
<dbReference type="PANTHER" id="PTHR31672">
    <property type="entry name" value="BNACNNG10540D PROTEIN"/>
    <property type="match status" value="1"/>
</dbReference>
<comment type="caution">
    <text evidence="2">The sequence shown here is derived from an EMBL/GenBank/DDBJ whole genome shotgun (WGS) entry which is preliminary data.</text>
</comment>
<reference evidence="2" key="1">
    <citation type="submission" date="2020-01" db="EMBL/GenBank/DDBJ databases">
        <authorList>
            <person name="Mishra B."/>
        </authorList>
    </citation>
    <scope>NUCLEOTIDE SEQUENCE [LARGE SCALE GENOMIC DNA]</scope>
</reference>
<proteinExistence type="predicted"/>
<dbReference type="OrthoDB" id="1078874at2759"/>
<evidence type="ECO:0000313" key="3">
    <source>
        <dbReference type="Proteomes" id="UP000467841"/>
    </source>
</evidence>